<evidence type="ECO:0000256" key="3">
    <source>
        <dbReference type="ARBA" id="ARBA00022801"/>
    </source>
</evidence>
<dbReference type="InterPro" id="IPR050582">
    <property type="entry name" value="HAD-like_SerB"/>
</dbReference>
<comment type="similarity">
    <text evidence="1">Belongs to the HAD-like hydrolase superfamily. SerB family.</text>
</comment>
<keyword evidence="5" id="KW-0472">Membrane</keyword>
<sequence>MKLAIFDFDGTLLSRDTLPCLGREWIRQKRSILRYLLIYLSIAPDLLWYRIGLISREIMKAAAFRKFNYLFSGMSAEEIKLFFREAYPGLRKHFNNRIIEEIGLARSQGYHCVLLSGSYFELMKMVAADLGLEIVIAARLAFKDGIFDPKGDTPFIDGESKCSLLQEAFAGQEVDWEASRCFADSVADVKVMGMVGEPVAVNPDPGLLSHARREDWRVLSG</sequence>
<dbReference type="GO" id="GO:0016787">
    <property type="term" value="F:hydrolase activity"/>
    <property type="evidence" value="ECO:0007669"/>
    <property type="project" value="UniProtKB-KW"/>
</dbReference>
<dbReference type="Gene3D" id="1.20.1440.100">
    <property type="entry name" value="SG protein - dephosphorylation function"/>
    <property type="match status" value="1"/>
</dbReference>
<evidence type="ECO:0000256" key="5">
    <source>
        <dbReference type="SAM" id="Phobius"/>
    </source>
</evidence>
<evidence type="ECO:0000256" key="4">
    <source>
        <dbReference type="ARBA" id="ARBA00022842"/>
    </source>
</evidence>
<gene>
    <name evidence="6" type="ORF">DDZ44_02180</name>
</gene>
<protein>
    <recommendedName>
        <fullName evidence="8">HAD-IB family hydrolase</fullName>
    </recommendedName>
</protein>
<name>A0A354YTN5_9FIRM</name>
<dbReference type="SUPFAM" id="SSF56784">
    <property type="entry name" value="HAD-like"/>
    <property type="match status" value="1"/>
</dbReference>
<dbReference type="InterPro" id="IPR036412">
    <property type="entry name" value="HAD-like_sf"/>
</dbReference>
<dbReference type="AlphaFoldDB" id="A0A354YTN5"/>
<evidence type="ECO:0008006" key="8">
    <source>
        <dbReference type="Google" id="ProtNLM"/>
    </source>
</evidence>
<dbReference type="Gene3D" id="3.40.50.1000">
    <property type="entry name" value="HAD superfamily/HAD-like"/>
    <property type="match status" value="1"/>
</dbReference>
<dbReference type="InterPro" id="IPR023214">
    <property type="entry name" value="HAD_sf"/>
</dbReference>
<dbReference type="Pfam" id="PF12710">
    <property type="entry name" value="HAD"/>
    <property type="match status" value="1"/>
</dbReference>
<organism evidence="6 7">
    <name type="scientific">Syntrophomonas wolfei</name>
    <dbReference type="NCBI Taxonomy" id="863"/>
    <lineage>
        <taxon>Bacteria</taxon>
        <taxon>Bacillati</taxon>
        <taxon>Bacillota</taxon>
        <taxon>Clostridia</taxon>
        <taxon>Eubacteriales</taxon>
        <taxon>Syntrophomonadaceae</taxon>
        <taxon>Syntrophomonas</taxon>
    </lineage>
</organism>
<dbReference type="PANTHER" id="PTHR43344">
    <property type="entry name" value="PHOSPHOSERINE PHOSPHATASE"/>
    <property type="match status" value="1"/>
</dbReference>
<keyword evidence="2" id="KW-0479">Metal-binding</keyword>
<keyword evidence="5" id="KW-0812">Transmembrane</keyword>
<feature type="transmembrane region" description="Helical" evidence="5">
    <location>
        <begin position="32"/>
        <end position="51"/>
    </location>
</feature>
<dbReference type="PANTHER" id="PTHR43344:SF13">
    <property type="entry name" value="PHOSPHATASE RV3661-RELATED"/>
    <property type="match status" value="1"/>
</dbReference>
<keyword evidence="5" id="KW-1133">Transmembrane helix</keyword>
<proteinExistence type="inferred from homology"/>
<reference evidence="6 7" key="1">
    <citation type="journal article" date="2018" name="Nat. Biotechnol.">
        <title>A standardized bacterial taxonomy based on genome phylogeny substantially revises the tree of life.</title>
        <authorList>
            <person name="Parks D.H."/>
            <person name="Chuvochina M."/>
            <person name="Waite D.W."/>
            <person name="Rinke C."/>
            <person name="Skarshewski A."/>
            <person name="Chaumeil P.A."/>
            <person name="Hugenholtz P."/>
        </authorList>
    </citation>
    <scope>NUCLEOTIDE SEQUENCE [LARGE SCALE GENOMIC DNA]</scope>
    <source>
        <strain evidence="6">UBA10948</strain>
    </source>
</reference>
<dbReference type="PROSITE" id="PS01228">
    <property type="entry name" value="COF_1"/>
    <property type="match status" value="1"/>
</dbReference>
<comment type="caution">
    <text evidence="6">The sequence shown here is derived from an EMBL/GenBank/DDBJ whole genome shotgun (WGS) entry which is preliminary data.</text>
</comment>
<accession>A0A354YTN5</accession>
<keyword evidence="4" id="KW-0460">Magnesium</keyword>
<evidence type="ECO:0000313" key="7">
    <source>
        <dbReference type="Proteomes" id="UP000263273"/>
    </source>
</evidence>
<dbReference type="Proteomes" id="UP000263273">
    <property type="component" value="Unassembled WGS sequence"/>
</dbReference>
<evidence type="ECO:0000256" key="2">
    <source>
        <dbReference type="ARBA" id="ARBA00022723"/>
    </source>
</evidence>
<keyword evidence="3" id="KW-0378">Hydrolase</keyword>
<dbReference type="GO" id="GO:0046872">
    <property type="term" value="F:metal ion binding"/>
    <property type="evidence" value="ECO:0007669"/>
    <property type="project" value="UniProtKB-KW"/>
</dbReference>
<evidence type="ECO:0000313" key="6">
    <source>
        <dbReference type="EMBL" id="HBK52733.1"/>
    </source>
</evidence>
<evidence type="ECO:0000256" key="1">
    <source>
        <dbReference type="ARBA" id="ARBA00009184"/>
    </source>
</evidence>
<dbReference type="STRING" id="378794.GCA_001570625_01083"/>
<dbReference type="EMBL" id="DNZF01000045">
    <property type="protein sequence ID" value="HBK52733.1"/>
    <property type="molecule type" value="Genomic_DNA"/>
</dbReference>